<evidence type="ECO:0000313" key="5">
    <source>
        <dbReference type="EMBL" id="GAA2724674.1"/>
    </source>
</evidence>
<protein>
    <submittedName>
        <fullName evidence="5">AraC family transcriptional regulator</fullName>
    </submittedName>
</protein>
<keyword evidence="1" id="KW-0805">Transcription regulation</keyword>
<dbReference type="PANTHER" id="PTHR43436">
    <property type="entry name" value="ARAC-FAMILY TRANSCRIPTIONAL REGULATOR"/>
    <property type="match status" value="1"/>
</dbReference>
<proteinExistence type="predicted"/>
<dbReference type="InterPro" id="IPR018060">
    <property type="entry name" value="HTH_AraC"/>
</dbReference>
<dbReference type="EMBL" id="BAAATZ010000007">
    <property type="protein sequence ID" value="GAA2724674.1"/>
    <property type="molecule type" value="Genomic_DNA"/>
</dbReference>
<evidence type="ECO:0000256" key="2">
    <source>
        <dbReference type="ARBA" id="ARBA00023125"/>
    </source>
</evidence>
<keyword evidence="6" id="KW-1185">Reference proteome</keyword>
<dbReference type="InterPro" id="IPR020449">
    <property type="entry name" value="Tscrpt_reg_AraC-type_HTH"/>
</dbReference>
<dbReference type="SMART" id="SM00342">
    <property type="entry name" value="HTH_ARAC"/>
    <property type="match status" value="1"/>
</dbReference>
<keyword evidence="3" id="KW-0804">Transcription</keyword>
<dbReference type="InterPro" id="IPR009057">
    <property type="entry name" value="Homeodomain-like_sf"/>
</dbReference>
<dbReference type="PRINTS" id="PR00032">
    <property type="entry name" value="HTHARAC"/>
</dbReference>
<evidence type="ECO:0000313" key="6">
    <source>
        <dbReference type="Proteomes" id="UP001501842"/>
    </source>
</evidence>
<feature type="domain" description="HTH araC/xylS-type" evidence="4">
    <location>
        <begin position="190"/>
        <end position="288"/>
    </location>
</feature>
<gene>
    <name evidence="5" type="ORF">GCM10010439_22900</name>
</gene>
<evidence type="ECO:0000256" key="3">
    <source>
        <dbReference type="ARBA" id="ARBA00023163"/>
    </source>
</evidence>
<dbReference type="PANTHER" id="PTHR43436:SF1">
    <property type="entry name" value="TRANSCRIPTIONAL REGULATORY PROTEIN"/>
    <property type="match status" value="1"/>
</dbReference>
<dbReference type="RefSeq" id="WP_344450284.1">
    <property type="nucleotide sequence ID" value="NZ_BAAATZ010000007.1"/>
</dbReference>
<dbReference type="SUPFAM" id="SSF46689">
    <property type="entry name" value="Homeodomain-like"/>
    <property type="match status" value="2"/>
</dbReference>
<dbReference type="Pfam" id="PF06719">
    <property type="entry name" value="AraC_N"/>
    <property type="match status" value="1"/>
</dbReference>
<dbReference type="Proteomes" id="UP001501842">
    <property type="component" value="Unassembled WGS sequence"/>
</dbReference>
<dbReference type="InterPro" id="IPR018062">
    <property type="entry name" value="HTH_AraC-typ_CS"/>
</dbReference>
<dbReference type="InterPro" id="IPR009594">
    <property type="entry name" value="Tscrpt_reg_HTH_AraC_N"/>
</dbReference>
<sequence>MELEELRALLARHVRSDETTAIDGLYIARVERSGPPSADMSGTVLAVLAQGTKRLVVGDQVHEYRPGGFLVASVDLPVTGHFVDARPDDPALGFALVLEPASIADLLLGADPADLPRARPGAVPGIAVGDLTAELLDASVRLLRLLDHPRDQATLAPLVKREILWRLMTGEQGAAVRQLGLADSGLHHIARAVRWIRDHYDEAFRVEDLARLSGMSPSAFYRNFQTVTAQSPIQFQKQIRLQQARLLLAAHPHDVTAIAHRVGYDSPSQFSREYRRQFGTTPSRDAHTLHRPVPTP</sequence>
<dbReference type="PROSITE" id="PS00041">
    <property type="entry name" value="HTH_ARAC_FAMILY_1"/>
    <property type="match status" value="1"/>
</dbReference>
<comment type="caution">
    <text evidence="5">The sequence shown here is derived from an EMBL/GenBank/DDBJ whole genome shotgun (WGS) entry which is preliminary data.</text>
</comment>
<organism evidence="5 6">
    <name type="scientific">Actinocorallia aurantiaca</name>
    <dbReference type="NCBI Taxonomy" id="46204"/>
    <lineage>
        <taxon>Bacteria</taxon>
        <taxon>Bacillati</taxon>
        <taxon>Actinomycetota</taxon>
        <taxon>Actinomycetes</taxon>
        <taxon>Streptosporangiales</taxon>
        <taxon>Thermomonosporaceae</taxon>
        <taxon>Actinocorallia</taxon>
    </lineage>
</organism>
<name>A0ABP6GJ78_9ACTN</name>
<keyword evidence="2" id="KW-0238">DNA-binding</keyword>
<reference evidence="6" key="1">
    <citation type="journal article" date="2019" name="Int. J. Syst. Evol. Microbiol.">
        <title>The Global Catalogue of Microorganisms (GCM) 10K type strain sequencing project: providing services to taxonomists for standard genome sequencing and annotation.</title>
        <authorList>
            <consortium name="The Broad Institute Genomics Platform"/>
            <consortium name="The Broad Institute Genome Sequencing Center for Infectious Disease"/>
            <person name="Wu L."/>
            <person name="Ma J."/>
        </authorList>
    </citation>
    <scope>NUCLEOTIDE SEQUENCE [LARGE SCALE GENOMIC DNA]</scope>
    <source>
        <strain evidence="6">JCM 8201</strain>
    </source>
</reference>
<dbReference type="Pfam" id="PF12833">
    <property type="entry name" value="HTH_18"/>
    <property type="match status" value="1"/>
</dbReference>
<dbReference type="Gene3D" id="1.10.10.60">
    <property type="entry name" value="Homeodomain-like"/>
    <property type="match status" value="1"/>
</dbReference>
<evidence type="ECO:0000256" key="1">
    <source>
        <dbReference type="ARBA" id="ARBA00023015"/>
    </source>
</evidence>
<dbReference type="PROSITE" id="PS01124">
    <property type="entry name" value="HTH_ARAC_FAMILY_2"/>
    <property type="match status" value="1"/>
</dbReference>
<evidence type="ECO:0000259" key="4">
    <source>
        <dbReference type="PROSITE" id="PS01124"/>
    </source>
</evidence>
<accession>A0ABP6GJ78</accession>